<dbReference type="STRING" id="1798516.A2950_02185"/>
<dbReference type="Pfam" id="PF01569">
    <property type="entry name" value="PAP2"/>
    <property type="match status" value="1"/>
</dbReference>
<sequence>MTLDTQLFYLLNGVVGQSAILDGVIVFIASYLPYLVVAAFIVFVAFSKYSRQGKLELLLVAGAASVIARLGFTELIRFFYHHPRPFTALPDVHQLFTDSAWSFPSGHAMFFFAMATAIYLYNKKWGIGFLLAAALITVGRVIAGVHYPSDIVGGAIIGALIASITVYFARKLLAEKAHQTY</sequence>
<comment type="caution">
    <text evidence="3">The sequence shown here is derived from an EMBL/GenBank/DDBJ whole genome shotgun (WGS) entry which is preliminary data.</text>
</comment>
<dbReference type="EMBL" id="MFMD01000010">
    <property type="protein sequence ID" value="OGG76546.1"/>
    <property type="molecule type" value="Genomic_DNA"/>
</dbReference>
<name>A0A1F6ESB4_9BACT</name>
<dbReference type="SUPFAM" id="SSF48317">
    <property type="entry name" value="Acid phosphatase/Vanadium-dependent haloperoxidase"/>
    <property type="match status" value="1"/>
</dbReference>
<dbReference type="AlphaFoldDB" id="A0A1F6ESB4"/>
<feature type="domain" description="Phosphatidic acid phosphatase type 2/haloperoxidase" evidence="2">
    <location>
        <begin position="57"/>
        <end position="166"/>
    </location>
</feature>
<feature type="transmembrane region" description="Helical" evidence="1">
    <location>
        <begin position="151"/>
        <end position="169"/>
    </location>
</feature>
<evidence type="ECO:0000259" key="2">
    <source>
        <dbReference type="SMART" id="SM00014"/>
    </source>
</evidence>
<dbReference type="PANTHER" id="PTHR14969:SF13">
    <property type="entry name" value="AT30094P"/>
    <property type="match status" value="1"/>
</dbReference>
<organism evidence="3 4">
    <name type="scientific">Candidatus Kaiserbacteria bacterium RIFCSPLOWO2_01_FULL_55_19</name>
    <dbReference type="NCBI Taxonomy" id="1798516"/>
    <lineage>
        <taxon>Bacteria</taxon>
        <taxon>Candidatus Kaiseribacteriota</taxon>
    </lineage>
</organism>
<proteinExistence type="predicted"/>
<evidence type="ECO:0000313" key="3">
    <source>
        <dbReference type="EMBL" id="OGG76546.1"/>
    </source>
</evidence>
<dbReference type="SMART" id="SM00014">
    <property type="entry name" value="acidPPc"/>
    <property type="match status" value="1"/>
</dbReference>
<feature type="transmembrane region" description="Helical" evidence="1">
    <location>
        <begin position="127"/>
        <end position="145"/>
    </location>
</feature>
<evidence type="ECO:0000256" key="1">
    <source>
        <dbReference type="SAM" id="Phobius"/>
    </source>
</evidence>
<reference evidence="3 4" key="1">
    <citation type="journal article" date="2016" name="Nat. Commun.">
        <title>Thousands of microbial genomes shed light on interconnected biogeochemical processes in an aquifer system.</title>
        <authorList>
            <person name="Anantharaman K."/>
            <person name="Brown C.T."/>
            <person name="Hug L.A."/>
            <person name="Sharon I."/>
            <person name="Castelle C.J."/>
            <person name="Probst A.J."/>
            <person name="Thomas B.C."/>
            <person name="Singh A."/>
            <person name="Wilkins M.J."/>
            <person name="Karaoz U."/>
            <person name="Brodie E.L."/>
            <person name="Williams K.H."/>
            <person name="Hubbard S.S."/>
            <person name="Banfield J.F."/>
        </authorList>
    </citation>
    <scope>NUCLEOTIDE SEQUENCE [LARGE SCALE GENOMIC DNA]</scope>
</reference>
<accession>A0A1F6ESB4</accession>
<dbReference type="InterPro" id="IPR000326">
    <property type="entry name" value="PAP2/HPO"/>
</dbReference>
<gene>
    <name evidence="3" type="ORF">A2950_02185</name>
</gene>
<feature type="transmembrane region" description="Helical" evidence="1">
    <location>
        <begin position="20"/>
        <end position="45"/>
    </location>
</feature>
<keyword evidence="1" id="KW-0472">Membrane</keyword>
<evidence type="ECO:0000313" key="4">
    <source>
        <dbReference type="Proteomes" id="UP000176714"/>
    </source>
</evidence>
<dbReference type="Gene3D" id="1.20.144.10">
    <property type="entry name" value="Phosphatidic acid phosphatase type 2/haloperoxidase"/>
    <property type="match status" value="1"/>
</dbReference>
<dbReference type="Proteomes" id="UP000176714">
    <property type="component" value="Unassembled WGS sequence"/>
</dbReference>
<dbReference type="InterPro" id="IPR036938">
    <property type="entry name" value="PAP2/HPO_sf"/>
</dbReference>
<keyword evidence="1" id="KW-1133">Transmembrane helix</keyword>
<keyword evidence="1" id="KW-0812">Transmembrane</keyword>
<protein>
    <recommendedName>
        <fullName evidence="2">Phosphatidic acid phosphatase type 2/haloperoxidase domain-containing protein</fullName>
    </recommendedName>
</protein>
<dbReference type="PANTHER" id="PTHR14969">
    <property type="entry name" value="SPHINGOSINE-1-PHOSPHATE PHOSPHOHYDROLASE"/>
    <property type="match status" value="1"/>
</dbReference>
<feature type="transmembrane region" description="Helical" evidence="1">
    <location>
        <begin position="100"/>
        <end position="120"/>
    </location>
</feature>
<feature type="transmembrane region" description="Helical" evidence="1">
    <location>
        <begin position="57"/>
        <end position="80"/>
    </location>
</feature>